<keyword evidence="8" id="KW-1185">Reference proteome</keyword>
<dbReference type="PIRSF" id="PIRSF000097">
    <property type="entry name" value="AKR"/>
    <property type="match status" value="1"/>
</dbReference>
<comment type="similarity">
    <text evidence="1">Belongs to the aldo/keto reductase family.</text>
</comment>
<comment type="caution">
    <text evidence="7">The sequence shown here is derived from an EMBL/GenBank/DDBJ whole genome shotgun (WGS) entry which is preliminary data.</text>
</comment>
<evidence type="ECO:0000256" key="1">
    <source>
        <dbReference type="ARBA" id="ARBA00007905"/>
    </source>
</evidence>
<dbReference type="InterPro" id="IPR036812">
    <property type="entry name" value="NAD(P)_OxRdtase_dom_sf"/>
</dbReference>
<dbReference type="PROSITE" id="PS00798">
    <property type="entry name" value="ALDOKETO_REDUCTASE_1"/>
    <property type="match status" value="1"/>
</dbReference>
<feature type="domain" description="NADP-dependent oxidoreductase" evidence="6">
    <location>
        <begin position="23"/>
        <end position="292"/>
    </location>
</feature>
<dbReference type="SUPFAM" id="SSF51430">
    <property type="entry name" value="NAD(P)-linked oxidoreductase"/>
    <property type="match status" value="1"/>
</dbReference>
<keyword evidence="2" id="KW-0560">Oxidoreductase</keyword>
<dbReference type="Pfam" id="PF00248">
    <property type="entry name" value="Aldo_ket_red"/>
    <property type="match status" value="1"/>
</dbReference>
<dbReference type="PRINTS" id="PR00069">
    <property type="entry name" value="ALDKETRDTASE"/>
</dbReference>
<dbReference type="OrthoDB" id="416253at2759"/>
<proteinExistence type="inferred from homology"/>
<dbReference type="InterPro" id="IPR023210">
    <property type="entry name" value="NADP_OxRdtase_dom"/>
</dbReference>
<evidence type="ECO:0000256" key="4">
    <source>
        <dbReference type="PIRSR" id="PIRSR000097-2"/>
    </source>
</evidence>
<organism evidence="7 8">
    <name type="scientific">Salinomyces thailandicus</name>
    <dbReference type="NCBI Taxonomy" id="706561"/>
    <lineage>
        <taxon>Eukaryota</taxon>
        <taxon>Fungi</taxon>
        <taxon>Dikarya</taxon>
        <taxon>Ascomycota</taxon>
        <taxon>Pezizomycotina</taxon>
        <taxon>Dothideomycetes</taxon>
        <taxon>Dothideomycetidae</taxon>
        <taxon>Mycosphaerellales</taxon>
        <taxon>Teratosphaeriaceae</taxon>
        <taxon>Salinomyces</taxon>
    </lineage>
</organism>
<protein>
    <submittedName>
        <fullName evidence="7">D/L-glyceraldehyde reductase</fullName>
    </submittedName>
</protein>
<dbReference type="GO" id="GO:0016491">
    <property type="term" value="F:oxidoreductase activity"/>
    <property type="evidence" value="ECO:0007669"/>
    <property type="project" value="UniProtKB-KW"/>
</dbReference>
<dbReference type="InterPro" id="IPR018170">
    <property type="entry name" value="Aldo/ket_reductase_CS"/>
</dbReference>
<evidence type="ECO:0000259" key="6">
    <source>
        <dbReference type="Pfam" id="PF00248"/>
    </source>
</evidence>
<dbReference type="FunFam" id="3.20.20.100:FF:000007">
    <property type="entry name" value="NAD(P)H-dependent D-xylose reductase xyl1"/>
    <property type="match status" value="1"/>
</dbReference>
<evidence type="ECO:0000313" key="8">
    <source>
        <dbReference type="Proteomes" id="UP000308549"/>
    </source>
</evidence>
<dbReference type="Proteomes" id="UP000308549">
    <property type="component" value="Unassembled WGS sequence"/>
</dbReference>
<evidence type="ECO:0000256" key="2">
    <source>
        <dbReference type="ARBA" id="ARBA00023002"/>
    </source>
</evidence>
<dbReference type="AlphaFoldDB" id="A0A4U0U909"/>
<name>A0A4U0U909_9PEZI</name>
<dbReference type="Gene3D" id="3.20.20.100">
    <property type="entry name" value="NADP-dependent oxidoreductase domain"/>
    <property type="match status" value="1"/>
</dbReference>
<evidence type="ECO:0000313" key="7">
    <source>
        <dbReference type="EMBL" id="TKA31678.1"/>
    </source>
</evidence>
<dbReference type="InterPro" id="IPR020471">
    <property type="entry name" value="AKR"/>
</dbReference>
<dbReference type="EMBL" id="NAJL01000007">
    <property type="protein sequence ID" value="TKA31678.1"/>
    <property type="molecule type" value="Genomic_DNA"/>
</dbReference>
<feature type="site" description="Lowers pKa of active site Tyr" evidence="5">
    <location>
        <position position="86"/>
    </location>
</feature>
<feature type="binding site" evidence="4">
    <location>
        <position position="119"/>
    </location>
    <ligand>
        <name>substrate</name>
    </ligand>
</feature>
<evidence type="ECO:0000256" key="3">
    <source>
        <dbReference type="PIRSR" id="PIRSR000097-1"/>
    </source>
</evidence>
<gene>
    <name evidence="7" type="ORF">B0A50_01756</name>
</gene>
<evidence type="ECO:0000256" key="5">
    <source>
        <dbReference type="PIRSR" id="PIRSR000097-3"/>
    </source>
</evidence>
<feature type="active site" description="Proton donor" evidence="3">
    <location>
        <position position="56"/>
    </location>
</feature>
<reference evidence="7 8" key="1">
    <citation type="submission" date="2017-03" db="EMBL/GenBank/DDBJ databases">
        <title>Genomes of endolithic fungi from Antarctica.</title>
        <authorList>
            <person name="Coleine C."/>
            <person name="Masonjones S."/>
            <person name="Stajich J.E."/>
        </authorList>
    </citation>
    <scope>NUCLEOTIDE SEQUENCE [LARGE SCALE GENOMIC DNA]</scope>
    <source>
        <strain evidence="7 8">CCFEE 6315</strain>
    </source>
</reference>
<accession>A0A4U0U909</accession>
<sequence>MSGLPSYKGRTVTLNTGAKIPQLGFGTWQSAPGEVGNAVYEALKAGYRHLDLAYIYQNQAEVGQGIKKAMQEVSGLKREDIFITSKLWNIDHRPEHVAPALDECLKQLDLDYLDLYLIHWPVAFKHQGRELFPKKGDNEVDLDMDVTLVDTWKTMLDLPKSKAKAVGVSNFTVEMLEEIIKSTGETPAANQVERHPLIPDLRLMDYCGKKGIHITAYSAFGNNSFGEPLLINRPEIKQIAEKMGVTPANVIIAWSQLGEHSVIPKSVTPSRIRDNFKEIELSKDDVDAINAIGKNPKRYNVPFSYNPKWNINIWNDEKETAATQTPVVM</sequence>
<dbReference type="PANTHER" id="PTHR11732">
    <property type="entry name" value="ALDO/KETO REDUCTASE"/>
    <property type="match status" value="1"/>
</dbReference>